<evidence type="ECO:0000256" key="1">
    <source>
        <dbReference type="SAM" id="MobiDB-lite"/>
    </source>
</evidence>
<dbReference type="Proteomes" id="UP000683360">
    <property type="component" value="Unassembled WGS sequence"/>
</dbReference>
<feature type="compositionally biased region" description="Low complexity" evidence="1">
    <location>
        <begin position="1"/>
        <end position="18"/>
    </location>
</feature>
<evidence type="ECO:0000313" key="2">
    <source>
        <dbReference type="EMBL" id="CAG2231033.1"/>
    </source>
</evidence>
<feature type="compositionally biased region" description="Acidic residues" evidence="1">
    <location>
        <begin position="60"/>
        <end position="70"/>
    </location>
</feature>
<sequence>MDIFLSSQSSQFSGFGLSDLEDESESPGSVSPPSSVRTSDLSFNEESDGASDISDRNPDSDIEEDNDELSDSYGEFVSQLTEMPSSQLTSTSDEDFWSEQLEDIDIPDFSERTDHVHMLPLNAQAVDFFQLFFEERFFSSRANNKLPKMTSIWKR</sequence>
<dbReference type="AlphaFoldDB" id="A0A8S3THD3"/>
<feature type="compositionally biased region" description="Low complexity" evidence="1">
    <location>
        <begin position="26"/>
        <end position="36"/>
    </location>
</feature>
<gene>
    <name evidence="2" type="ORF">MEDL_43995</name>
</gene>
<evidence type="ECO:0008006" key="4">
    <source>
        <dbReference type="Google" id="ProtNLM"/>
    </source>
</evidence>
<organism evidence="2 3">
    <name type="scientific">Mytilus edulis</name>
    <name type="common">Blue mussel</name>
    <dbReference type="NCBI Taxonomy" id="6550"/>
    <lineage>
        <taxon>Eukaryota</taxon>
        <taxon>Metazoa</taxon>
        <taxon>Spiralia</taxon>
        <taxon>Lophotrochozoa</taxon>
        <taxon>Mollusca</taxon>
        <taxon>Bivalvia</taxon>
        <taxon>Autobranchia</taxon>
        <taxon>Pteriomorphia</taxon>
        <taxon>Mytilida</taxon>
        <taxon>Mytiloidea</taxon>
        <taxon>Mytilidae</taxon>
        <taxon>Mytilinae</taxon>
        <taxon>Mytilus</taxon>
    </lineage>
</organism>
<name>A0A8S3THD3_MYTED</name>
<keyword evidence="3" id="KW-1185">Reference proteome</keyword>
<feature type="region of interest" description="Disordered" evidence="1">
    <location>
        <begin position="1"/>
        <end position="73"/>
    </location>
</feature>
<evidence type="ECO:0000313" key="3">
    <source>
        <dbReference type="Proteomes" id="UP000683360"/>
    </source>
</evidence>
<proteinExistence type="predicted"/>
<comment type="caution">
    <text evidence="2">The sequence shown here is derived from an EMBL/GenBank/DDBJ whole genome shotgun (WGS) entry which is preliminary data.</text>
</comment>
<reference evidence="2" key="1">
    <citation type="submission" date="2021-03" db="EMBL/GenBank/DDBJ databases">
        <authorList>
            <person name="Bekaert M."/>
        </authorList>
    </citation>
    <scope>NUCLEOTIDE SEQUENCE</scope>
</reference>
<dbReference type="EMBL" id="CAJPWZ010002131">
    <property type="protein sequence ID" value="CAG2231033.1"/>
    <property type="molecule type" value="Genomic_DNA"/>
</dbReference>
<accession>A0A8S3THD3</accession>
<protein>
    <recommendedName>
        <fullName evidence="4">PiggyBac transposable element-derived protein domain-containing protein</fullName>
    </recommendedName>
</protein>
<dbReference type="OrthoDB" id="6090197at2759"/>